<dbReference type="EMBL" id="AAQJ02000001">
    <property type="protein sequence ID" value="EDP46452.1"/>
    <property type="molecule type" value="Genomic_DNA"/>
</dbReference>
<keyword evidence="3" id="KW-1185">Reference proteome</keyword>
<dbReference type="Proteomes" id="UP000054075">
    <property type="component" value="Unassembled WGS sequence"/>
</dbReference>
<comment type="caution">
    <text evidence="2">The sequence shown here is derived from an EMBL/GenBank/DDBJ whole genome shotgun (WGS) entry which is preliminary data.</text>
</comment>
<feature type="transmembrane region" description="Helical" evidence="1">
    <location>
        <begin position="7"/>
        <end position="31"/>
    </location>
</feature>
<gene>
    <name evidence="2" type="ORF">RICGR_1156</name>
</gene>
<dbReference type="GO" id="GO:0043683">
    <property type="term" value="P:type IV pilus assembly"/>
    <property type="evidence" value="ECO:0007669"/>
    <property type="project" value="InterPro"/>
</dbReference>
<reference evidence="2" key="1">
    <citation type="submission" date="2006-04" db="EMBL/GenBank/DDBJ databases">
        <authorList>
            <person name="Seshadri R."/>
            <person name="Federici B.A."/>
        </authorList>
    </citation>
    <scope>NUCLEOTIDE SEQUENCE [LARGE SCALE GENOMIC DNA]</scope>
</reference>
<evidence type="ECO:0000313" key="2">
    <source>
        <dbReference type="EMBL" id="EDP46452.1"/>
    </source>
</evidence>
<keyword evidence="1" id="KW-0812">Transmembrane</keyword>
<dbReference type="OrthoDB" id="5296662at2"/>
<protein>
    <submittedName>
        <fullName evidence="2">Prepilin-type N-cleavage/methylation domain protein</fullName>
    </submittedName>
</protein>
<dbReference type="RefSeq" id="WP_006035430.1">
    <property type="nucleotide sequence ID" value="NZ_AAQJ02000001.1"/>
</dbReference>
<accession>A8PNZ2</accession>
<organism evidence="2 3">
    <name type="scientific">Rickettsiella grylli</name>
    <dbReference type="NCBI Taxonomy" id="59196"/>
    <lineage>
        <taxon>Bacteria</taxon>
        <taxon>Pseudomonadati</taxon>
        <taxon>Pseudomonadota</taxon>
        <taxon>Gammaproteobacteria</taxon>
        <taxon>Legionellales</taxon>
        <taxon>Coxiellaceae</taxon>
        <taxon>Rickettsiella</taxon>
    </lineage>
</organism>
<keyword evidence="1" id="KW-0472">Membrane</keyword>
<name>A8PNZ2_9COXI</name>
<evidence type="ECO:0000256" key="1">
    <source>
        <dbReference type="SAM" id="Phobius"/>
    </source>
</evidence>
<dbReference type="AlphaFoldDB" id="A8PNZ2"/>
<sequence length="281" mass="32731">MNRGEQGYSFIELMIAISLALFLSVGMMTLFSDSRHSYQLTQRLNANLVKVRMAFYLLSHDIRMAGLIGCVNLIDNGSLHRLFMGETSLVVWHKGNTTANVSLPKLARYQKNSDVILVQFLDPNTVPVKEAKSTQITFARKTTFLLHDVLLMSDCQHAEMIHWNHVHLRYRYQENSEIGFFNKIIYYIADTGRKNEKGQVTYALYRRHLNESIYKPTELIEGISNMTIRLGMKKKDGTFYYEKADEVKQWDAARSVEIKLRLNDGKRQQKEWTQVINLRER</sequence>
<proteinExistence type="predicted"/>
<reference evidence="2" key="2">
    <citation type="submission" date="2007-10" db="EMBL/GenBank/DDBJ databases">
        <authorList>
            <person name="Myers G.S."/>
        </authorList>
    </citation>
    <scope>NUCLEOTIDE SEQUENCE [LARGE SCALE GENOMIC DNA]</scope>
</reference>
<keyword evidence="1" id="KW-1133">Transmembrane helix</keyword>
<dbReference type="eggNOG" id="COG4966">
    <property type="taxonomic scope" value="Bacteria"/>
</dbReference>
<evidence type="ECO:0000313" key="3">
    <source>
        <dbReference type="Proteomes" id="UP000054075"/>
    </source>
</evidence>
<dbReference type="STRING" id="59196.RICGR_1156"/>